<dbReference type="EMBL" id="JALIDZ010000003">
    <property type="protein sequence ID" value="MCT8971510.1"/>
    <property type="molecule type" value="Genomic_DNA"/>
</dbReference>
<dbReference type="Pfam" id="PF00174">
    <property type="entry name" value="Oxidored_molyb"/>
    <property type="match status" value="1"/>
</dbReference>
<accession>A0AAW5QZ05</accession>
<feature type="domain" description="Oxidoreductase molybdopterin-binding" evidence="2">
    <location>
        <begin position="72"/>
        <end position="141"/>
    </location>
</feature>
<dbReference type="InterPro" id="IPR036374">
    <property type="entry name" value="OxRdtase_Mopterin-bd_sf"/>
</dbReference>
<keyword evidence="1" id="KW-0732">Signal</keyword>
<reference evidence="3 4" key="1">
    <citation type="submission" date="2022-04" db="EMBL/GenBank/DDBJ databases">
        <authorList>
            <person name="Ye Y.-Q."/>
            <person name="Du Z.-J."/>
        </authorList>
    </citation>
    <scope>NUCLEOTIDE SEQUENCE [LARGE SCALE GENOMIC DNA]</scope>
    <source>
        <strain evidence="3 4">A6E488</strain>
    </source>
</reference>
<gene>
    <name evidence="3" type="ORF">MUB46_06565</name>
</gene>
<evidence type="ECO:0000313" key="3">
    <source>
        <dbReference type="EMBL" id="MCT8971510.1"/>
    </source>
</evidence>
<feature type="signal peptide" evidence="1">
    <location>
        <begin position="1"/>
        <end position="19"/>
    </location>
</feature>
<dbReference type="AlphaFoldDB" id="A0AAW5QZ05"/>
<dbReference type="Proteomes" id="UP001320898">
    <property type="component" value="Unassembled WGS sequence"/>
</dbReference>
<dbReference type="InterPro" id="IPR000572">
    <property type="entry name" value="OxRdtase_Mopterin-bd_dom"/>
</dbReference>
<keyword evidence="4" id="KW-1185">Reference proteome</keyword>
<evidence type="ECO:0000256" key="1">
    <source>
        <dbReference type="SAM" id="SignalP"/>
    </source>
</evidence>
<name>A0AAW5QZ05_9HYPH</name>
<sequence length="167" mass="18863">MKFAIILIGMTVFTQAAQAGANGLAAPTGPVVLEVHGNIGRTNTEGGARFDMDMLKTLPQRELETSTTVTDGVRRFDGFLMRDLLALVEADGETVTAIALNDYVIDIPADDFTRFDVIVAFEMDGDALHVNDKGPLWIVYPRDDHRELQDIRYDYRWVWQLYRLEIR</sequence>
<organism evidence="3 4">
    <name type="scientific">Microbaculum marinisediminis</name>
    <dbReference type="NCBI Taxonomy" id="2931392"/>
    <lineage>
        <taxon>Bacteria</taxon>
        <taxon>Pseudomonadati</taxon>
        <taxon>Pseudomonadota</taxon>
        <taxon>Alphaproteobacteria</taxon>
        <taxon>Hyphomicrobiales</taxon>
        <taxon>Tepidamorphaceae</taxon>
        <taxon>Microbaculum</taxon>
    </lineage>
</organism>
<proteinExistence type="predicted"/>
<feature type="chain" id="PRO_5043341535" evidence="1">
    <location>
        <begin position="20"/>
        <end position="167"/>
    </location>
</feature>
<evidence type="ECO:0000259" key="2">
    <source>
        <dbReference type="Pfam" id="PF00174"/>
    </source>
</evidence>
<dbReference type="SUPFAM" id="SSF56524">
    <property type="entry name" value="Oxidoreductase molybdopterin-binding domain"/>
    <property type="match status" value="1"/>
</dbReference>
<comment type="caution">
    <text evidence="3">The sequence shown here is derived from an EMBL/GenBank/DDBJ whole genome shotgun (WGS) entry which is preliminary data.</text>
</comment>
<protein>
    <submittedName>
        <fullName evidence="3">Molybdopterin-dependent oxidoreductase</fullName>
    </submittedName>
</protein>
<dbReference type="RefSeq" id="WP_261615091.1">
    <property type="nucleotide sequence ID" value="NZ_JALIDZ010000003.1"/>
</dbReference>
<evidence type="ECO:0000313" key="4">
    <source>
        <dbReference type="Proteomes" id="UP001320898"/>
    </source>
</evidence>
<dbReference type="Gene3D" id="3.90.420.10">
    <property type="entry name" value="Oxidoreductase, molybdopterin-binding domain"/>
    <property type="match status" value="1"/>
</dbReference>